<reference evidence="2" key="1">
    <citation type="submission" date="2019-08" db="EMBL/GenBank/DDBJ databases">
        <title>Reference gene set and small RNA set construction with multiple tissues from Davidia involucrata Baill.</title>
        <authorList>
            <person name="Yang H."/>
            <person name="Zhou C."/>
            <person name="Li G."/>
            <person name="Wang J."/>
            <person name="Gao P."/>
            <person name="Wang M."/>
            <person name="Wang R."/>
            <person name="Zhao Y."/>
        </authorList>
    </citation>
    <scope>NUCLEOTIDE SEQUENCE</scope>
    <source>
        <tissue evidence="2">Mixed with DoveR01_LX</tissue>
    </source>
</reference>
<name>A0A5B7A0A3_DAVIN</name>
<feature type="compositionally biased region" description="Acidic residues" evidence="1">
    <location>
        <begin position="67"/>
        <end position="76"/>
    </location>
</feature>
<feature type="compositionally biased region" description="Basic and acidic residues" evidence="1">
    <location>
        <begin position="185"/>
        <end position="217"/>
    </location>
</feature>
<accession>A0A5B7A0A3</accession>
<dbReference type="AlphaFoldDB" id="A0A5B7A0A3"/>
<feature type="compositionally biased region" description="Basic residues" evidence="1">
    <location>
        <begin position="28"/>
        <end position="40"/>
    </location>
</feature>
<dbReference type="EMBL" id="GHES01018669">
    <property type="protein sequence ID" value="MPA49228.1"/>
    <property type="molecule type" value="Transcribed_RNA"/>
</dbReference>
<evidence type="ECO:0000313" key="2">
    <source>
        <dbReference type="EMBL" id="MPA49228.1"/>
    </source>
</evidence>
<protein>
    <submittedName>
        <fullName evidence="2">Putative nucleolin-like</fullName>
    </submittedName>
</protein>
<gene>
    <name evidence="2" type="ORF">Din_018669</name>
</gene>
<feature type="compositionally biased region" description="Basic and acidic residues" evidence="1">
    <location>
        <begin position="122"/>
        <end position="141"/>
    </location>
</feature>
<feature type="compositionally biased region" description="Acidic residues" evidence="1">
    <location>
        <begin position="103"/>
        <end position="121"/>
    </location>
</feature>
<dbReference type="PANTHER" id="PTHR31365">
    <property type="entry name" value="EXPRESSED PROTEIN"/>
    <property type="match status" value="1"/>
</dbReference>
<dbReference type="PANTHER" id="PTHR31365:SF15">
    <property type="entry name" value="EXPRESSED PROTEIN"/>
    <property type="match status" value="1"/>
</dbReference>
<feature type="compositionally biased region" description="Basic and acidic residues" evidence="1">
    <location>
        <begin position="148"/>
        <end position="165"/>
    </location>
</feature>
<sequence length="217" mass="24034">MVGGGNRRDEGSLVINNTNVFAALESLRRKKKTDKSKSKGSSRAPAKEPEQQIFWAPAPLTVKSWADVDDEDDDDYYATTAPPQTVWGSAEPQHTEEKPTPVEESESEEDILDEGDDDAEEDHDHELEIPLHPEPVVKKATEVSSAPKETERQLSKKERKKKELAELEALLADFGVAPKEDNDESRDVTKDQKEGEPNGEGDGEKKENAAAESKTCH</sequence>
<organism evidence="2">
    <name type="scientific">Davidia involucrata</name>
    <name type="common">Dove tree</name>
    <dbReference type="NCBI Taxonomy" id="16924"/>
    <lineage>
        <taxon>Eukaryota</taxon>
        <taxon>Viridiplantae</taxon>
        <taxon>Streptophyta</taxon>
        <taxon>Embryophyta</taxon>
        <taxon>Tracheophyta</taxon>
        <taxon>Spermatophyta</taxon>
        <taxon>Magnoliopsida</taxon>
        <taxon>eudicotyledons</taxon>
        <taxon>Gunneridae</taxon>
        <taxon>Pentapetalae</taxon>
        <taxon>asterids</taxon>
        <taxon>Cornales</taxon>
        <taxon>Nyssaceae</taxon>
        <taxon>Davidia</taxon>
    </lineage>
</organism>
<proteinExistence type="predicted"/>
<feature type="region of interest" description="Disordered" evidence="1">
    <location>
        <begin position="26"/>
        <end position="217"/>
    </location>
</feature>
<evidence type="ECO:0000256" key="1">
    <source>
        <dbReference type="SAM" id="MobiDB-lite"/>
    </source>
</evidence>